<feature type="compositionally biased region" description="Pro residues" evidence="1">
    <location>
        <begin position="7"/>
        <end position="23"/>
    </location>
</feature>
<feature type="region of interest" description="Disordered" evidence="1">
    <location>
        <begin position="1"/>
        <end position="33"/>
    </location>
</feature>
<proteinExistence type="predicted"/>
<dbReference type="Proteomes" id="UP000635853">
    <property type="component" value="Unassembled WGS sequence"/>
</dbReference>
<reference evidence="3" key="1">
    <citation type="submission" date="2021-01" db="EMBL/GenBank/DDBJ databases">
        <title>Draft genomes of Rhodovulum sulfidophilum.</title>
        <authorList>
            <person name="Guzman M.S."/>
        </authorList>
    </citation>
    <scope>NUCLEOTIDE SEQUENCE [LARGE SCALE GENOMIC DNA]</scope>
    <source>
        <strain evidence="3">AB19</strain>
    </source>
</reference>
<name>A0ABS1RLM0_9RHOB</name>
<sequence length="59" mass="6150">MTSHRTPSPPSDLPPDDAAPPMPEISVPMLDPAPPRRAKALMFQGTSSDVGKSLLVAGL</sequence>
<evidence type="ECO:0000313" key="2">
    <source>
        <dbReference type="EMBL" id="MBL3580415.1"/>
    </source>
</evidence>
<accession>A0ABS1RLM0</accession>
<evidence type="ECO:0000313" key="3">
    <source>
        <dbReference type="Proteomes" id="UP000635853"/>
    </source>
</evidence>
<comment type="caution">
    <text evidence="2">The sequence shown here is derived from an EMBL/GenBank/DDBJ whole genome shotgun (WGS) entry which is preliminary data.</text>
</comment>
<keyword evidence="3" id="KW-1185">Reference proteome</keyword>
<protein>
    <recommendedName>
        <fullName evidence="4">CobQ/CobB/MinD/ParA family nucleotide binding protein</fullName>
    </recommendedName>
</protein>
<dbReference type="EMBL" id="JAESIL010000144">
    <property type="protein sequence ID" value="MBL3580415.1"/>
    <property type="molecule type" value="Genomic_DNA"/>
</dbReference>
<gene>
    <name evidence="2" type="ORF">JMJ92_20025</name>
</gene>
<evidence type="ECO:0008006" key="4">
    <source>
        <dbReference type="Google" id="ProtNLM"/>
    </source>
</evidence>
<organism evidence="2 3">
    <name type="scientific">Rhodovulum visakhapatnamense</name>
    <dbReference type="NCBI Taxonomy" id="364297"/>
    <lineage>
        <taxon>Bacteria</taxon>
        <taxon>Pseudomonadati</taxon>
        <taxon>Pseudomonadota</taxon>
        <taxon>Alphaproteobacteria</taxon>
        <taxon>Rhodobacterales</taxon>
        <taxon>Paracoccaceae</taxon>
        <taxon>Rhodovulum</taxon>
    </lineage>
</organism>
<dbReference type="RefSeq" id="WP_202299535.1">
    <property type="nucleotide sequence ID" value="NZ_JAESIL010000144.1"/>
</dbReference>
<evidence type="ECO:0000256" key="1">
    <source>
        <dbReference type="SAM" id="MobiDB-lite"/>
    </source>
</evidence>